<dbReference type="SUPFAM" id="SSF52266">
    <property type="entry name" value="SGNH hydrolase"/>
    <property type="match status" value="1"/>
</dbReference>
<feature type="transmembrane region" description="Helical" evidence="8">
    <location>
        <begin position="165"/>
        <end position="185"/>
    </location>
</feature>
<evidence type="ECO:0000256" key="8">
    <source>
        <dbReference type="SAM" id="Phobius"/>
    </source>
</evidence>
<sequence length="596" mass="65523">MASSFPYRPSIDGLRAIAILDVFIFHLHPSWLPGGFVGVDVFFVLSGYLITSVITAEHHAGNFSLRKFYQRRIARLFPAFLAMAIATMVAALFIYSAQDLASTGESLAAAVASVINLRLMLQGGYFELSPDAEPFLHCWSLSVEEQFYLVYPILLVLLHRKSRKTLMIGLAGLSLASFALCLVLTQLRAPWAFYLLPTRAWELLAGGLFALKKPGSWMPRTSKWAPLAGIALLIASFALIREARGFPGYQALLPVIGTLAVIAGSGTGQDNWLQRVLASPLLVSIGKLSYSLYLWHWPVFSFVDYKLLFLDEWPRALIKIAITLPAAIASYRLIECPARAALNRPSARVPAFSALAASLLIGIPLGISIRDTNYLNVSGSADIKLTFNEKQTAGSIILLGDSHGSMYGHMVKQLTDELGYRLTVASVASGDPLPLASAGSSTRKSIWEHSLEIVRQEAPDVVILACQWTAKLDQDGSRLGAALEQLRPLTRKIILLTQPPRLPPNATREAIRQGARPPFYEEEIQRTRRLHVNAEVLAMTSENITVIDVENLFHDSQGAIPLVDAEGRLLYHDRGHLSDRGAQQVKARLEDAIKAR</sequence>
<dbReference type="AlphaFoldDB" id="A0A858RMY2"/>
<dbReference type="Proteomes" id="UP000501812">
    <property type="component" value="Chromosome"/>
</dbReference>
<dbReference type="PANTHER" id="PTHR23028:SF53">
    <property type="entry name" value="ACYL_TRANSF_3 DOMAIN-CONTAINING PROTEIN"/>
    <property type="match status" value="1"/>
</dbReference>
<dbReference type="GO" id="GO:0016747">
    <property type="term" value="F:acyltransferase activity, transferring groups other than amino-acyl groups"/>
    <property type="evidence" value="ECO:0007669"/>
    <property type="project" value="InterPro"/>
</dbReference>
<comment type="subcellular location">
    <subcellularLocation>
        <location evidence="1">Cell membrane</location>
        <topology evidence="1">Multi-pass membrane protein</topology>
    </subcellularLocation>
</comment>
<evidence type="ECO:0000256" key="1">
    <source>
        <dbReference type="ARBA" id="ARBA00004651"/>
    </source>
</evidence>
<dbReference type="InterPro" id="IPR036514">
    <property type="entry name" value="SGNH_hydro_sf"/>
</dbReference>
<evidence type="ECO:0000259" key="10">
    <source>
        <dbReference type="Pfam" id="PF19040"/>
    </source>
</evidence>
<keyword evidence="3 11" id="KW-0808">Transferase</keyword>
<evidence type="ECO:0000256" key="5">
    <source>
        <dbReference type="ARBA" id="ARBA00022989"/>
    </source>
</evidence>
<name>A0A858RMY2_9BACT</name>
<feature type="transmembrane region" description="Helical" evidence="8">
    <location>
        <begin position="76"/>
        <end position="97"/>
    </location>
</feature>
<feature type="transmembrane region" description="Helical" evidence="8">
    <location>
        <begin position="223"/>
        <end position="240"/>
    </location>
</feature>
<reference evidence="11 12" key="1">
    <citation type="submission" date="2020-04" db="EMBL/GenBank/DDBJ databases">
        <title>Luteolibacter sp. G-1-1-1 isolated from soil.</title>
        <authorList>
            <person name="Dahal R.H."/>
        </authorList>
    </citation>
    <scope>NUCLEOTIDE SEQUENCE [LARGE SCALE GENOMIC DNA]</scope>
    <source>
        <strain evidence="11 12">G-1-1-1</strain>
    </source>
</reference>
<dbReference type="Pfam" id="PF19040">
    <property type="entry name" value="SGNH"/>
    <property type="match status" value="1"/>
</dbReference>
<keyword evidence="5 8" id="KW-1133">Transmembrane helix</keyword>
<dbReference type="InterPro" id="IPR002656">
    <property type="entry name" value="Acyl_transf_3_dom"/>
</dbReference>
<keyword evidence="7 11" id="KW-0012">Acyltransferase</keyword>
<feature type="domain" description="SGNH" evidence="10">
    <location>
        <begin position="392"/>
        <end position="590"/>
    </location>
</feature>
<keyword evidence="2" id="KW-1003">Cell membrane</keyword>
<keyword evidence="4 8" id="KW-0812">Transmembrane</keyword>
<dbReference type="GO" id="GO:0009103">
    <property type="term" value="P:lipopolysaccharide biosynthetic process"/>
    <property type="evidence" value="ECO:0007669"/>
    <property type="project" value="TreeGrafter"/>
</dbReference>
<evidence type="ECO:0000313" key="11">
    <source>
        <dbReference type="EMBL" id="QJE98367.1"/>
    </source>
</evidence>
<protein>
    <submittedName>
        <fullName evidence="11">Acyltransferase family protein</fullName>
    </submittedName>
</protein>
<keyword evidence="6 8" id="KW-0472">Membrane</keyword>
<evidence type="ECO:0000259" key="9">
    <source>
        <dbReference type="Pfam" id="PF01757"/>
    </source>
</evidence>
<proteinExistence type="predicted"/>
<evidence type="ECO:0000256" key="6">
    <source>
        <dbReference type="ARBA" id="ARBA00023136"/>
    </source>
</evidence>
<evidence type="ECO:0000256" key="4">
    <source>
        <dbReference type="ARBA" id="ARBA00022692"/>
    </source>
</evidence>
<dbReference type="Pfam" id="PF01757">
    <property type="entry name" value="Acyl_transf_3"/>
    <property type="match status" value="1"/>
</dbReference>
<evidence type="ECO:0000256" key="3">
    <source>
        <dbReference type="ARBA" id="ARBA00022679"/>
    </source>
</evidence>
<evidence type="ECO:0000256" key="7">
    <source>
        <dbReference type="ARBA" id="ARBA00023315"/>
    </source>
</evidence>
<dbReference type="InterPro" id="IPR043968">
    <property type="entry name" value="SGNH"/>
</dbReference>
<feature type="transmembrane region" description="Helical" evidence="8">
    <location>
        <begin position="191"/>
        <end position="211"/>
    </location>
</feature>
<feature type="domain" description="Acyltransferase 3" evidence="9">
    <location>
        <begin position="9"/>
        <end position="331"/>
    </location>
</feature>
<dbReference type="RefSeq" id="WP_169456852.1">
    <property type="nucleotide sequence ID" value="NZ_CP051774.1"/>
</dbReference>
<organism evidence="11 12">
    <name type="scientific">Luteolibacter luteus</name>
    <dbReference type="NCBI Taxonomy" id="2728835"/>
    <lineage>
        <taxon>Bacteria</taxon>
        <taxon>Pseudomonadati</taxon>
        <taxon>Verrucomicrobiota</taxon>
        <taxon>Verrucomicrobiia</taxon>
        <taxon>Verrucomicrobiales</taxon>
        <taxon>Verrucomicrobiaceae</taxon>
        <taxon>Luteolibacter</taxon>
    </lineage>
</organism>
<accession>A0A858RMY2</accession>
<feature type="transmembrane region" description="Helical" evidence="8">
    <location>
        <begin position="346"/>
        <end position="367"/>
    </location>
</feature>
<dbReference type="GO" id="GO:0005886">
    <property type="term" value="C:plasma membrane"/>
    <property type="evidence" value="ECO:0007669"/>
    <property type="project" value="UniProtKB-SubCell"/>
</dbReference>
<dbReference type="InterPro" id="IPR050879">
    <property type="entry name" value="Acyltransferase_3"/>
</dbReference>
<dbReference type="PANTHER" id="PTHR23028">
    <property type="entry name" value="ACETYLTRANSFERASE"/>
    <property type="match status" value="1"/>
</dbReference>
<feature type="transmembrane region" description="Helical" evidence="8">
    <location>
        <begin position="316"/>
        <end position="334"/>
    </location>
</feature>
<feature type="transmembrane region" description="Helical" evidence="8">
    <location>
        <begin position="35"/>
        <end position="56"/>
    </location>
</feature>
<feature type="transmembrane region" description="Helical" evidence="8">
    <location>
        <begin position="139"/>
        <end position="158"/>
    </location>
</feature>
<dbReference type="GO" id="GO:0016788">
    <property type="term" value="F:hydrolase activity, acting on ester bonds"/>
    <property type="evidence" value="ECO:0007669"/>
    <property type="project" value="UniProtKB-ARBA"/>
</dbReference>
<evidence type="ECO:0000313" key="12">
    <source>
        <dbReference type="Proteomes" id="UP000501812"/>
    </source>
</evidence>
<evidence type="ECO:0000256" key="2">
    <source>
        <dbReference type="ARBA" id="ARBA00022475"/>
    </source>
</evidence>
<dbReference type="EMBL" id="CP051774">
    <property type="protein sequence ID" value="QJE98367.1"/>
    <property type="molecule type" value="Genomic_DNA"/>
</dbReference>
<feature type="transmembrane region" description="Helical" evidence="8">
    <location>
        <begin position="246"/>
        <end position="264"/>
    </location>
</feature>
<feature type="transmembrane region" description="Helical" evidence="8">
    <location>
        <begin position="276"/>
        <end position="296"/>
    </location>
</feature>
<gene>
    <name evidence="11" type="ORF">HHL09_22130</name>
</gene>
<dbReference type="Gene3D" id="3.40.50.1110">
    <property type="entry name" value="SGNH hydrolase"/>
    <property type="match status" value="1"/>
</dbReference>
<keyword evidence="12" id="KW-1185">Reference proteome</keyword>
<dbReference type="KEGG" id="luo:HHL09_22130"/>